<protein>
    <submittedName>
        <fullName evidence="2">Uncharacterized protein</fullName>
    </submittedName>
</protein>
<feature type="compositionally biased region" description="Acidic residues" evidence="1">
    <location>
        <begin position="310"/>
        <end position="327"/>
    </location>
</feature>
<accession>A0A8H3IVL1</accession>
<evidence type="ECO:0000313" key="2">
    <source>
        <dbReference type="EMBL" id="CAF9934313.1"/>
    </source>
</evidence>
<evidence type="ECO:0000256" key="1">
    <source>
        <dbReference type="SAM" id="MobiDB-lite"/>
    </source>
</evidence>
<gene>
    <name evidence="2" type="ORF">IMSHALPRED_009674</name>
</gene>
<feature type="compositionally biased region" description="Basic and acidic residues" evidence="1">
    <location>
        <begin position="339"/>
        <end position="348"/>
    </location>
</feature>
<organism evidence="2 3">
    <name type="scientific">Imshaugia aleurites</name>
    <dbReference type="NCBI Taxonomy" id="172621"/>
    <lineage>
        <taxon>Eukaryota</taxon>
        <taxon>Fungi</taxon>
        <taxon>Dikarya</taxon>
        <taxon>Ascomycota</taxon>
        <taxon>Pezizomycotina</taxon>
        <taxon>Lecanoromycetes</taxon>
        <taxon>OSLEUM clade</taxon>
        <taxon>Lecanoromycetidae</taxon>
        <taxon>Lecanorales</taxon>
        <taxon>Lecanorineae</taxon>
        <taxon>Parmeliaceae</taxon>
        <taxon>Imshaugia</taxon>
    </lineage>
</organism>
<dbReference type="AlphaFoldDB" id="A0A8H3IVL1"/>
<dbReference type="OrthoDB" id="5430364at2759"/>
<dbReference type="Proteomes" id="UP000664534">
    <property type="component" value="Unassembled WGS sequence"/>
</dbReference>
<comment type="caution">
    <text evidence="2">The sequence shown here is derived from an EMBL/GenBank/DDBJ whole genome shotgun (WGS) entry which is preliminary data.</text>
</comment>
<name>A0A8H3IVL1_9LECA</name>
<keyword evidence="3" id="KW-1185">Reference proteome</keyword>
<feature type="region of interest" description="Disordered" evidence="1">
    <location>
        <begin position="291"/>
        <end position="348"/>
    </location>
</feature>
<sequence length="348" mass="38673">MADDLNDQLGNVSVAEAAGSSISGGGGSFPLTSIVVLESSTGYIRWNEDINDWFVLNNLYPFTEATKRKACVAIRQRLGYNGRQLIKKDNGNPQTMLDTIHGRYKPTGSGLYTELVRHLPEKLMLMIVSKVRNVVFEQRLKEWVKINRCLANTCTILSHVFQADLDSLAGLVSFNWAENDEWLAEQFTEEAAEAHEKGVIFTPGFDIQPYFTVHKIYNRHGYAIEEFLAKASLTLPLLRAPISSVPDPGIALFSVNNILNPTTLIRPTEEQLRQFASARNILNLHVCNPEDNETRFENQPTTREALRSDDDIDSGESKDDDDNDDGNGAESEGPGTEGARSDSVKTHG</sequence>
<dbReference type="EMBL" id="CAJPDT010000075">
    <property type="protein sequence ID" value="CAF9934313.1"/>
    <property type="molecule type" value="Genomic_DNA"/>
</dbReference>
<reference evidence="2" key="1">
    <citation type="submission" date="2021-03" db="EMBL/GenBank/DDBJ databases">
        <authorList>
            <person name="Tagirdzhanova G."/>
        </authorList>
    </citation>
    <scope>NUCLEOTIDE SEQUENCE</scope>
</reference>
<proteinExistence type="predicted"/>
<evidence type="ECO:0000313" key="3">
    <source>
        <dbReference type="Proteomes" id="UP000664534"/>
    </source>
</evidence>